<dbReference type="Pfam" id="PF00405">
    <property type="entry name" value="Transferrin"/>
    <property type="match status" value="1"/>
</dbReference>
<dbReference type="EMBL" id="RCHS01000826">
    <property type="protein sequence ID" value="RMX56662.1"/>
    <property type="molecule type" value="Genomic_DNA"/>
</dbReference>
<dbReference type="AlphaFoldDB" id="A0A3M6USM9"/>
<comment type="caution">
    <text evidence="4">The sequence shown here is derived from an EMBL/GenBank/DDBJ whole genome shotgun (WGS) entry which is preliminary data.</text>
</comment>
<dbReference type="Gene3D" id="3.40.190.10">
    <property type="entry name" value="Periplasmic binding protein-like II"/>
    <property type="match status" value="2"/>
</dbReference>
<organism evidence="4 5">
    <name type="scientific">Pocillopora damicornis</name>
    <name type="common">Cauliflower coral</name>
    <name type="synonym">Millepora damicornis</name>
    <dbReference type="NCBI Taxonomy" id="46731"/>
    <lineage>
        <taxon>Eukaryota</taxon>
        <taxon>Metazoa</taxon>
        <taxon>Cnidaria</taxon>
        <taxon>Anthozoa</taxon>
        <taxon>Hexacorallia</taxon>
        <taxon>Scleractinia</taxon>
        <taxon>Astrocoeniina</taxon>
        <taxon>Pocilloporidae</taxon>
        <taxon>Pocillopora</taxon>
    </lineage>
</organism>
<sequence>MANIRFVCLLLLTIHYAFSVFSAEIYFRWCTLPGEKTKCDDFMKHVNMTAQNMSLAVKTSCVDGTDPDDCMEKIKNSEADLVTLSGGDTYSAGERYNFKVIVSEQYGEYDVKYYSVAIVKKSNTGFDLKSLKGKKSCHTQAEKNAGWKISVGYLLRSKIMDPVDCKSPYKAYFSASKFFTESCVPGTKDKVSAAAYEKVKNLCSLCAGTGNDKCSTNSSVNEYVSHKGAFKCMKDGKGDVAFVKLQVDSPADFYDKDNQNDYQFLCQNGGRMEIRGYKECNLGASPAHAVVTRKDNSDIEDIIKILKAMSDKYGKTQTDWNKFQLFNSSKYNNGEDLIFKDATTALKGIAVDKQNYMGYLGDVYGKNVKALTSCDAIVSTSSATSSVTALMLFTAALNALLM</sequence>
<gene>
    <name evidence="4" type="ORF">pdam_00002441</name>
</gene>
<dbReference type="GO" id="GO:0006826">
    <property type="term" value="P:iron ion transport"/>
    <property type="evidence" value="ECO:0007669"/>
    <property type="project" value="TreeGrafter"/>
</dbReference>
<dbReference type="PRINTS" id="PR00422">
    <property type="entry name" value="TRANSFERRIN"/>
</dbReference>
<dbReference type="InterPro" id="IPR018195">
    <property type="entry name" value="Transferrin_Fe_BS"/>
</dbReference>
<dbReference type="PANTHER" id="PTHR11485:SF29">
    <property type="entry name" value="TRANSFERRIN 2"/>
    <property type="match status" value="1"/>
</dbReference>
<dbReference type="Proteomes" id="UP000275408">
    <property type="component" value="Unassembled WGS sequence"/>
</dbReference>
<reference evidence="4 5" key="1">
    <citation type="journal article" date="2018" name="Sci. Rep.">
        <title>Comparative analysis of the Pocillopora damicornis genome highlights role of immune system in coral evolution.</title>
        <authorList>
            <person name="Cunning R."/>
            <person name="Bay R.A."/>
            <person name="Gillette P."/>
            <person name="Baker A.C."/>
            <person name="Traylor-Knowles N."/>
        </authorList>
    </citation>
    <scope>NUCLEOTIDE SEQUENCE [LARGE SCALE GENOMIC DNA]</scope>
    <source>
        <strain evidence="4">RSMAS</strain>
        <tissue evidence="4">Whole animal</tissue>
    </source>
</reference>
<dbReference type="PROSITE" id="PS00205">
    <property type="entry name" value="TRANSFERRIN_LIKE_1"/>
    <property type="match status" value="1"/>
</dbReference>
<keyword evidence="2" id="KW-0732">Signal</keyword>
<keyword evidence="1" id="KW-0677">Repeat</keyword>
<dbReference type="InterPro" id="IPR001156">
    <property type="entry name" value="Transferrin-like_dom"/>
</dbReference>
<keyword evidence="5" id="KW-1185">Reference proteome</keyword>
<proteinExistence type="predicted"/>
<dbReference type="PROSITE" id="PS51408">
    <property type="entry name" value="TRANSFERRIN_LIKE_4"/>
    <property type="match status" value="1"/>
</dbReference>
<evidence type="ECO:0000256" key="1">
    <source>
        <dbReference type="ARBA" id="ARBA00022737"/>
    </source>
</evidence>
<dbReference type="SUPFAM" id="SSF53850">
    <property type="entry name" value="Periplasmic binding protein-like II"/>
    <property type="match status" value="1"/>
</dbReference>
<feature type="domain" description="Transferrin-like" evidence="3">
    <location>
        <begin position="27"/>
        <end position="373"/>
    </location>
</feature>
<evidence type="ECO:0000259" key="3">
    <source>
        <dbReference type="PROSITE" id="PS51408"/>
    </source>
</evidence>
<dbReference type="OrthoDB" id="9981115at2759"/>
<dbReference type="GO" id="GO:0005886">
    <property type="term" value="C:plasma membrane"/>
    <property type="evidence" value="ECO:0007669"/>
    <property type="project" value="TreeGrafter"/>
</dbReference>
<evidence type="ECO:0000313" key="5">
    <source>
        <dbReference type="Proteomes" id="UP000275408"/>
    </source>
</evidence>
<protein>
    <recommendedName>
        <fullName evidence="3">Transferrin-like domain-containing protein</fullName>
    </recommendedName>
</protein>
<dbReference type="GO" id="GO:0005615">
    <property type="term" value="C:extracellular space"/>
    <property type="evidence" value="ECO:0007669"/>
    <property type="project" value="TreeGrafter"/>
</dbReference>
<evidence type="ECO:0000313" key="4">
    <source>
        <dbReference type="EMBL" id="RMX56662.1"/>
    </source>
</evidence>
<dbReference type="PANTHER" id="PTHR11485">
    <property type="entry name" value="TRANSFERRIN"/>
    <property type="match status" value="1"/>
</dbReference>
<feature type="signal peptide" evidence="2">
    <location>
        <begin position="1"/>
        <end position="19"/>
    </location>
</feature>
<accession>A0A3M6USM9</accession>
<dbReference type="GO" id="GO:0005769">
    <property type="term" value="C:early endosome"/>
    <property type="evidence" value="ECO:0007669"/>
    <property type="project" value="TreeGrafter"/>
</dbReference>
<name>A0A3M6USM9_POCDA</name>
<dbReference type="STRING" id="46731.A0A3M6USM9"/>
<evidence type="ECO:0000256" key="2">
    <source>
        <dbReference type="SAM" id="SignalP"/>
    </source>
</evidence>
<dbReference type="GO" id="GO:0055037">
    <property type="term" value="C:recycling endosome"/>
    <property type="evidence" value="ECO:0007669"/>
    <property type="project" value="TreeGrafter"/>
</dbReference>
<feature type="chain" id="PRO_5017939972" description="Transferrin-like domain-containing protein" evidence="2">
    <location>
        <begin position="20"/>
        <end position="402"/>
    </location>
</feature>
<dbReference type="SMART" id="SM00094">
    <property type="entry name" value="TR_FER"/>
    <property type="match status" value="1"/>
</dbReference>